<accession>A0A1I0R7F3</accession>
<dbReference type="PRINTS" id="PR01099">
    <property type="entry name" value="HYETHTZKNASE"/>
</dbReference>
<keyword evidence="4 11" id="KW-0808">Transferase</keyword>
<feature type="binding site" evidence="11">
    <location>
        <position position="170"/>
    </location>
    <ligand>
        <name>ATP</name>
        <dbReference type="ChEBI" id="CHEBI:30616"/>
    </ligand>
</feature>
<evidence type="ECO:0000256" key="6">
    <source>
        <dbReference type="ARBA" id="ARBA00022741"/>
    </source>
</evidence>
<dbReference type="PIRSF" id="PIRSF000513">
    <property type="entry name" value="Thz_kinase"/>
    <property type="match status" value="1"/>
</dbReference>
<feature type="binding site" evidence="11">
    <location>
        <position position="117"/>
    </location>
    <ligand>
        <name>ATP</name>
        <dbReference type="ChEBI" id="CHEBI:30616"/>
    </ligand>
</feature>
<dbReference type="HAMAP" id="MF_00228">
    <property type="entry name" value="Thz_kinase"/>
    <property type="match status" value="1"/>
</dbReference>
<dbReference type="InterPro" id="IPR029056">
    <property type="entry name" value="Ribokinase-like"/>
</dbReference>
<dbReference type="SUPFAM" id="SSF53613">
    <property type="entry name" value="Ribokinase-like"/>
    <property type="match status" value="1"/>
</dbReference>
<gene>
    <name evidence="11" type="primary">thiM</name>
    <name evidence="12" type="ORF">SAMN05421659_112108</name>
</gene>
<keyword evidence="6 11" id="KW-0547">Nucleotide-binding</keyword>
<keyword evidence="10 11" id="KW-0784">Thiamine biosynthesis</keyword>
<dbReference type="Proteomes" id="UP000199701">
    <property type="component" value="Unassembled WGS sequence"/>
</dbReference>
<dbReference type="GO" id="GO:0009229">
    <property type="term" value="P:thiamine diphosphate biosynthetic process"/>
    <property type="evidence" value="ECO:0007669"/>
    <property type="project" value="UniProtKB-UniRule"/>
</dbReference>
<comment type="function">
    <text evidence="11">Catalyzes the phosphorylation of the hydroxyl group of 4-methyl-5-beta-hydroxyethylthiazole (THZ).</text>
</comment>
<dbReference type="EMBL" id="FOJI01000012">
    <property type="protein sequence ID" value="SEW36564.1"/>
    <property type="molecule type" value="Genomic_DNA"/>
</dbReference>
<dbReference type="InterPro" id="IPR000417">
    <property type="entry name" value="Hyethyz_kinase"/>
</dbReference>
<feature type="binding site" evidence="11">
    <location>
        <position position="41"/>
    </location>
    <ligand>
        <name>substrate</name>
    </ligand>
</feature>
<evidence type="ECO:0000256" key="1">
    <source>
        <dbReference type="ARBA" id="ARBA00001771"/>
    </source>
</evidence>
<comment type="similarity">
    <text evidence="11">Belongs to the Thz kinase family.</text>
</comment>
<evidence type="ECO:0000256" key="9">
    <source>
        <dbReference type="ARBA" id="ARBA00022842"/>
    </source>
</evidence>
<dbReference type="GO" id="GO:0004417">
    <property type="term" value="F:hydroxyethylthiazole kinase activity"/>
    <property type="evidence" value="ECO:0007669"/>
    <property type="project" value="UniProtKB-UniRule"/>
</dbReference>
<dbReference type="NCBIfam" id="TIGR00694">
    <property type="entry name" value="thiM"/>
    <property type="match status" value="1"/>
</dbReference>
<dbReference type="EC" id="2.7.1.50" evidence="11"/>
<dbReference type="GO" id="GO:0009228">
    <property type="term" value="P:thiamine biosynthetic process"/>
    <property type="evidence" value="ECO:0007669"/>
    <property type="project" value="UniProtKB-KW"/>
</dbReference>
<name>A0A1I0R7F3_9FIRM</name>
<comment type="pathway">
    <text evidence="3 11">Cofactor biosynthesis; thiamine diphosphate biosynthesis; 4-methyl-5-(2-phosphoethyl)-thiazole from 5-(2-hydroxyethyl)-4-methylthiazole: step 1/1.</text>
</comment>
<feature type="binding site" evidence="11">
    <location>
        <position position="197"/>
    </location>
    <ligand>
        <name>substrate</name>
    </ligand>
</feature>
<evidence type="ECO:0000256" key="5">
    <source>
        <dbReference type="ARBA" id="ARBA00022723"/>
    </source>
</evidence>
<dbReference type="Pfam" id="PF02110">
    <property type="entry name" value="HK"/>
    <property type="match status" value="1"/>
</dbReference>
<keyword evidence="9 11" id="KW-0460">Magnesium</keyword>
<proteinExistence type="inferred from homology"/>
<sequence length="274" mass="29377">MLKEMFENVKKKTPLIHCITNYVTVNDCANILLACGGSPIMSDDAAEVEEITSICNALVINIGTLNQRTISSMLLAGKKANELNHPVIFDPVGVGASKLRNETAEKLLEEIKFQIIRGNISEIKMLALGNGSTKGVDADIADVVTSETLDSVIAFAKEFSKKTGAVIAITGAIDIVCDTNNAYVIYNGHPMMSRITGSGCMLTAMMGAYLAANQENPLEAAASAVCAMGICGELAYEKLEETGAGNSTYRNYLIDEICNLTADKFERGAKYEVR</sequence>
<organism evidence="12 13">
    <name type="scientific">[Clostridium] fimetarium</name>
    <dbReference type="NCBI Taxonomy" id="99656"/>
    <lineage>
        <taxon>Bacteria</taxon>
        <taxon>Bacillati</taxon>
        <taxon>Bacillota</taxon>
        <taxon>Clostridia</taxon>
        <taxon>Lachnospirales</taxon>
        <taxon>Lachnospiraceae</taxon>
    </lineage>
</organism>
<evidence type="ECO:0000256" key="3">
    <source>
        <dbReference type="ARBA" id="ARBA00004868"/>
    </source>
</evidence>
<keyword evidence="7 11" id="KW-0418">Kinase</keyword>
<dbReference type="Gene3D" id="3.40.1190.20">
    <property type="match status" value="1"/>
</dbReference>
<dbReference type="CDD" id="cd01170">
    <property type="entry name" value="THZ_kinase"/>
    <property type="match status" value="1"/>
</dbReference>
<protein>
    <recommendedName>
        <fullName evidence="11">Hydroxyethylthiazole kinase</fullName>
        <ecNumber evidence="11">2.7.1.50</ecNumber>
    </recommendedName>
    <alternativeName>
        <fullName evidence="11">4-methyl-5-beta-hydroxyethylthiazole kinase</fullName>
        <shortName evidence="11">TH kinase</shortName>
        <shortName evidence="11">Thz kinase</shortName>
    </alternativeName>
</protein>
<evidence type="ECO:0000256" key="4">
    <source>
        <dbReference type="ARBA" id="ARBA00022679"/>
    </source>
</evidence>
<evidence type="ECO:0000256" key="8">
    <source>
        <dbReference type="ARBA" id="ARBA00022840"/>
    </source>
</evidence>
<dbReference type="RefSeq" id="WP_092455479.1">
    <property type="nucleotide sequence ID" value="NZ_FOJI01000012.1"/>
</dbReference>
<evidence type="ECO:0000256" key="2">
    <source>
        <dbReference type="ARBA" id="ARBA00001946"/>
    </source>
</evidence>
<evidence type="ECO:0000256" key="10">
    <source>
        <dbReference type="ARBA" id="ARBA00022977"/>
    </source>
</evidence>
<dbReference type="NCBIfam" id="NF006830">
    <property type="entry name" value="PRK09355.1"/>
    <property type="match status" value="1"/>
</dbReference>
<keyword evidence="5 11" id="KW-0479">Metal-binding</keyword>
<dbReference type="AlphaFoldDB" id="A0A1I0R7F3"/>
<dbReference type="UniPathway" id="UPA00060">
    <property type="reaction ID" value="UER00139"/>
</dbReference>
<evidence type="ECO:0000313" key="13">
    <source>
        <dbReference type="Proteomes" id="UP000199701"/>
    </source>
</evidence>
<dbReference type="GO" id="GO:0005524">
    <property type="term" value="F:ATP binding"/>
    <property type="evidence" value="ECO:0007669"/>
    <property type="project" value="UniProtKB-UniRule"/>
</dbReference>
<dbReference type="STRING" id="99656.SAMN05421659_112108"/>
<keyword evidence="8 11" id="KW-0067">ATP-binding</keyword>
<evidence type="ECO:0000256" key="7">
    <source>
        <dbReference type="ARBA" id="ARBA00022777"/>
    </source>
</evidence>
<keyword evidence="13" id="KW-1185">Reference proteome</keyword>
<comment type="cofactor">
    <cofactor evidence="2 11">
        <name>Mg(2+)</name>
        <dbReference type="ChEBI" id="CHEBI:18420"/>
    </cofactor>
</comment>
<reference evidence="12 13" key="1">
    <citation type="submission" date="2016-10" db="EMBL/GenBank/DDBJ databases">
        <authorList>
            <person name="de Groot N.N."/>
        </authorList>
    </citation>
    <scope>NUCLEOTIDE SEQUENCE [LARGE SCALE GENOMIC DNA]</scope>
    <source>
        <strain evidence="12 13">DSM 9179</strain>
    </source>
</reference>
<evidence type="ECO:0000313" key="12">
    <source>
        <dbReference type="EMBL" id="SEW36564.1"/>
    </source>
</evidence>
<evidence type="ECO:0000256" key="11">
    <source>
        <dbReference type="HAMAP-Rule" id="MF_00228"/>
    </source>
</evidence>
<dbReference type="OrthoDB" id="9778146at2"/>
<comment type="catalytic activity">
    <reaction evidence="1 11">
        <text>5-(2-hydroxyethyl)-4-methylthiazole + ATP = 4-methyl-5-(2-phosphooxyethyl)-thiazole + ADP + H(+)</text>
        <dbReference type="Rhea" id="RHEA:24212"/>
        <dbReference type="ChEBI" id="CHEBI:15378"/>
        <dbReference type="ChEBI" id="CHEBI:17957"/>
        <dbReference type="ChEBI" id="CHEBI:30616"/>
        <dbReference type="ChEBI" id="CHEBI:58296"/>
        <dbReference type="ChEBI" id="CHEBI:456216"/>
        <dbReference type="EC" id="2.7.1.50"/>
    </reaction>
</comment>
<dbReference type="GO" id="GO:0000287">
    <property type="term" value="F:magnesium ion binding"/>
    <property type="evidence" value="ECO:0007669"/>
    <property type="project" value="UniProtKB-UniRule"/>
</dbReference>